<name>A0A6J4V5D2_9BACT</name>
<feature type="transmembrane region" description="Helical" evidence="7">
    <location>
        <begin position="193"/>
        <end position="215"/>
    </location>
</feature>
<dbReference type="GO" id="GO:0005886">
    <property type="term" value="C:plasma membrane"/>
    <property type="evidence" value="ECO:0007669"/>
    <property type="project" value="UniProtKB-SubCell"/>
</dbReference>
<comment type="subcellular location">
    <subcellularLocation>
        <location evidence="1 7">Cell membrane</location>
        <topology evidence="1 7">Multi-pass membrane protein</topology>
    </subcellularLocation>
</comment>
<dbReference type="EMBL" id="CADCWL010000103">
    <property type="protein sequence ID" value="CAA9565784.1"/>
    <property type="molecule type" value="Genomic_DNA"/>
</dbReference>
<feature type="transmembrane region" description="Helical" evidence="7">
    <location>
        <begin position="96"/>
        <end position="117"/>
    </location>
</feature>
<dbReference type="AlphaFoldDB" id="A0A6J4V5D2"/>
<feature type="transmembrane region" description="Helical" evidence="7">
    <location>
        <begin position="129"/>
        <end position="149"/>
    </location>
</feature>
<dbReference type="SUPFAM" id="SSF161098">
    <property type="entry name" value="MetI-like"/>
    <property type="match status" value="1"/>
</dbReference>
<evidence type="ECO:0000256" key="2">
    <source>
        <dbReference type="ARBA" id="ARBA00022448"/>
    </source>
</evidence>
<keyword evidence="4 7" id="KW-0812">Transmembrane</keyword>
<evidence type="ECO:0000256" key="6">
    <source>
        <dbReference type="ARBA" id="ARBA00023136"/>
    </source>
</evidence>
<dbReference type="InterPro" id="IPR050809">
    <property type="entry name" value="UgpAE/MalFG_permease"/>
</dbReference>
<keyword evidence="2 7" id="KW-0813">Transport</keyword>
<protein>
    <submittedName>
        <fullName evidence="9">Maltose/maltodextrin ABC transporter, permease protein MalF</fullName>
    </submittedName>
</protein>
<evidence type="ECO:0000256" key="7">
    <source>
        <dbReference type="RuleBase" id="RU363032"/>
    </source>
</evidence>
<keyword evidence="5 7" id="KW-1133">Transmembrane helix</keyword>
<dbReference type="CDD" id="cd06261">
    <property type="entry name" value="TM_PBP2"/>
    <property type="match status" value="1"/>
</dbReference>
<feature type="domain" description="ABC transmembrane type-1" evidence="8">
    <location>
        <begin position="92"/>
        <end position="307"/>
    </location>
</feature>
<sequence>MALADSRALIAPKPRPGRRPPGLFATIVRRRTDYLYVLPAILVMLVVIGYPLVSTVFLSFFEITSSGERVATGVDNYQRILTDRRVNFWKITGNTLYWTVGSTFFATVLGFGAALVLHRRFPGRGVVRAILLIPWVISHVAAAYVWRWILHSDYGLLGGSLVAWGALDQTPVLLDSKANVMPTLIAVNVWKEFPFVMIMLTAGLQTVPEGLLRAARIDGANIWNQFRHVTLPHLKGVVLITTLLLFVTNLNSFTLVWLMTGGGPANASALWITQIYKLAFVGSPQRGLASAFSVILFLIMLGLGYFYVRALTRGNPDQGAA</sequence>
<feature type="transmembrane region" description="Helical" evidence="7">
    <location>
        <begin position="236"/>
        <end position="258"/>
    </location>
</feature>
<dbReference type="PROSITE" id="PS50928">
    <property type="entry name" value="ABC_TM1"/>
    <property type="match status" value="1"/>
</dbReference>
<evidence type="ECO:0000313" key="9">
    <source>
        <dbReference type="EMBL" id="CAA9565784.1"/>
    </source>
</evidence>
<organism evidence="9">
    <name type="scientific">uncultured Thermomicrobiales bacterium</name>
    <dbReference type="NCBI Taxonomy" id="1645740"/>
    <lineage>
        <taxon>Bacteria</taxon>
        <taxon>Pseudomonadati</taxon>
        <taxon>Thermomicrobiota</taxon>
        <taxon>Thermomicrobia</taxon>
        <taxon>Thermomicrobiales</taxon>
        <taxon>environmental samples</taxon>
    </lineage>
</organism>
<comment type="similarity">
    <text evidence="7">Belongs to the binding-protein-dependent transport system permease family.</text>
</comment>
<accession>A0A6J4V5D2</accession>
<dbReference type="InterPro" id="IPR035906">
    <property type="entry name" value="MetI-like_sf"/>
</dbReference>
<evidence type="ECO:0000256" key="3">
    <source>
        <dbReference type="ARBA" id="ARBA00022475"/>
    </source>
</evidence>
<evidence type="ECO:0000256" key="1">
    <source>
        <dbReference type="ARBA" id="ARBA00004651"/>
    </source>
</evidence>
<feature type="transmembrane region" description="Helical" evidence="7">
    <location>
        <begin position="288"/>
        <end position="308"/>
    </location>
</feature>
<dbReference type="InterPro" id="IPR000515">
    <property type="entry name" value="MetI-like"/>
</dbReference>
<keyword evidence="3" id="KW-1003">Cell membrane</keyword>
<reference evidence="9" key="1">
    <citation type="submission" date="2020-02" db="EMBL/GenBank/DDBJ databases">
        <authorList>
            <person name="Meier V. D."/>
        </authorList>
    </citation>
    <scope>NUCLEOTIDE SEQUENCE</scope>
    <source>
        <strain evidence="9">AVDCRST_MAG19</strain>
    </source>
</reference>
<dbReference type="Pfam" id="PF00528">
    <property type="entry name" value="BPD_transp_1"/>
    <property type="match status" value="1"/>
</dbReference>
<dbReference type="GO" id="GO:0055085">
    <property type="term" value="P:transmembrane transport"/>
    <property type="evidence" value="ECO:0007669"/>
    <property type="project" value="InterPro"/>
</dbReference>
<evidence type="ECO:0000256" key="5">
    <source>
        <dbReference type="ARBA" id="ARBA00022989"/>
    </source>
</evidence>
<dbReference type="PANTHER" id="PTHR43227:SF8">
    <property type="entry name" value="DIACETYLCHITOBIOSE UPTAKE SYSTEM PERMEASE PROTEIN DASB"/>
    <property type="match status" value="1"/>
</dbReference>
<keyword evidence="6 7" id="KW-0472">Membrane</keyword>
<evidence type="ECO:0000256" key="4">
    <source>
        <dbReference type="ARBA" id="ARBA00022692"/>
    </source>
</evidence>
<evidence type="ECO:0000259" key="8">
    <source>
        <dbReference type="PROSITE" id="PS50928"/>
    </source>
</evidence>
<dbReference type="Gene3D" id="1.10.3720.10">
    <property type="entry name" value="MetI-like"/>
    <property type="match status" value="1"/>
</dbReference>
<proteinExistence type="inferred from homology"/>
<dbReference type="PANTHER" id="PTHR43227">
    <property type="entry name" value="BLL4140 PROTEIN"/>
    <property type="match status" value="1"/>
</dbReference>
<feature type="transmembrane region" description="Helical" evidence="7">
    <location>
        <begin position="34"/>
        <end position="53"/>
    </location>
</feature>
<gene>
    <name evidence="9" type="ORF">AVDCRST_MAG19-2239</name>
</gene>